<evidence type="ECO:0000313" key="3">
    <source>
        <dbReference type="EMBL" id="CAF1022854.1"/>
    </source>
</evidence>
<dbReference type="InterPro" id="IPR013083">
    <property type="entry name" value="Znf_RING/FYVE/PHD"/>
</dbReference>
<evidence type="ECO:0000313" key="5">
    <source>
        <dbReference type="Proteomes" id="UP000663870"/>
    </source>
</evidence>
<proteinExistence type="predicted"/>
<dbReference type="Pfam" id="PF04564">
    <property type="entry name" value="U-box"/>
    <property type="match status" value="1"/>
</dbReference>
<sequence length="322" mass="37716">MASSTSNNRESLAFEDIYDIVKRNDKTQYDLIYRTLLAKSEYLTLMPDNDNYSILHYLVMYGLLDLFNKVIAIPNIRFILLTKTATKPQKDILQIANENQTKSSTHKKLYDTIDRLVTMDKFVEYGKNNQINECRKMLQQDEDLANLKPPYRKYYLIHHLAFADNKNAFDQLRSMCNFDMKLLTNDKKTASEVAFEHNHTRFASYLESLSPEMRAIREQHDKEKDKRNQAKIKRDEQVEKEILTTGGNNMLDCFTCPLTKEIFHDPVVLSDGFTYERSAIQQWLDLGNRRSPMTNIELTNVTLVPNMVIKQALSELYEKQKK</sequence>
<evidence type="ECO:0000259" key="1">
    <source>
        <dbReference type="PROSITE" id="PS51698"/>
    </source>
</evidence>
<dbReference type="AlphaFoldDB" id="A0A814EBI8"/>
<evidence type="ECO:0000313" key="4">
    <source>
        <dbReference type="Proteomes" id="UP000663854"/>
    </source>
</evidence>
<dbReference type="CDD" id="cd16655">
    <property type="entry name" value="RING-Ubox_WDSUB1-like"/>
    <property type="match status" value="1"/>
</dbReference>
<dbReference type="Proteomes" id="UP000663854">
    <property type="component" value="Unassembled WGS sequence"/>
</dbReference>
<dbReference type="SUPFAM" id="SSF48403">
    <property type="entry name" value="Ankyrin repeat"/>
    <property type="match status" value="1"/>
</dbReference>
<dbReference type="Gene3D" id="3.30.40.10">
    <property type="entry name" value="Zinc/RING finger domain, C3HC4 (zinc finger)"/>
    <property type="match status" value="1"/>
</dbReference>
<dbReference type="GO" id="GO:0016567">
    <property type="term" value="P:protein ubiquitination"/>
    <property type="evidence" value="ECO:0007669"/>
    <property type="project" value="InterPro"/>
</dbReference>
<evidence type="ECO:0000313" key="2">
    <source>
        <dbReference type="EMBL" id="CAF0965578.1"/>
    </source>
</evidence>
<dbReference type="EMBL" id="CAJNOH010000246">
    <property type="protein sequence ID" value="CAF0965578.1"/>
    <property type="molecule type" value="Genomic_DNA"/>
</dbReference>
<dbReference type="PANTHER" id="PTHR46573">
    <property type="entry name" value="WD REPEAT, SAM AND U-BOX DOMAIN-CONTAINING PROTEIN 1"/>
    <property type="match status" value="1"/>
</dbReference>
<comment type="caution">
    <text evidence="2">The sequence shown here is derived from an EMBL/GenBank/DDBJ whole genome shotgun (WGS) entry which is preliminary data.</text>
</comment>
<dbReference type="InterPro" id="IPR003613">
    <property type="entry name" value="Ubox_domain"/>
</dbReference>
<dbReference type="InterPro" id="IPR052085">
    <property type="entry name" value="WD-SAM-U-box"/>
</dbReference>
<dbReference type="SUPFAM" id="SSF57850">
    <property type="entry name" value="RING/U-box"/>
    <property type="match status" value="1"/>
</dbReference>
<dbReference type="PROSITE" id="PS51698">
    <property type="entry name" value="U_BOX"/>
    <property type="match status" value="1"/>
</dbReference>
<dbReference type="InterPro" id="IPR036770">
    <property type="entry name" value="Ankyrin_rpt-contain_sf"/>
</dbReference>
<accession>A0A814EBI8</accession>
<keyword evidence="5" id="KW-1185">Reference proteome</keyword>
<dbReference type="Proteomes" id="UP000663870">
    <property type="component" value="Unassembled WGS sequence"/>
</dbReference>
<dbReference type="GO" id="GO:0004842">
    <property type="term" value="F:ubiquitin-protein transferase activity"/>
    <property type="evidence" value="ECO:0007669"/>
    <property type="project" value="InterPro"/>
</dbReference>
<organism evidence="2 4">
    <name type="scientific">Rotaria sordida</name>
    <dbReference type="NCBI Taxonomy" id="392033"/>
    <lineage>
        <taxon>Eukaryota</taxon>
        <taxon>Metazoa</taxon>
        <taxon>Spiralia</taxon>
        <taxon>Gnathifera</taxon>
        <taxon>Rotifera</taxon>
        <taxon>Eurotatoria</taxon>
        <taxon>Bdelloidea</taxon>
        <taxon>Philodinida</taxon>
        <taxon>Philodinidae</taxon>
        <taxon>Rotaria</taxon>
    </lineage>
</organism>
<gene>
    <name evidence="3" type="ORF">JXQ802_LOCUS15259</name>
    <name evidence="2" type="ORF">PYM288_LOCUS12837</name>
</gene>
<protein>
    <recommendedName>
        <fullName evidence="1">U-box domain-containing protein</fullName>
    </recommendedName>
</protein>
<reference evidence="2" key="1">
    <citation type="submission" date="2021-02" db="EMBL/GenBank/DDBJ databases">
        <authorList>
            <person name="Nowell W R."/>
        </authorList>
    </citation>
    <scope>NUCLEOTIDE SEQUENCE</scope>
</reference>
<feature type="domain" description="U-box" evidence="1">
    <location>
        <begin position="249"/>
        <end position="322"/>
    </location>
</feature>
<dbReference type="EMBL" id="CAJNOL010000353">
    <property type="protein sequence ID" value="CAF1022854.1"/>
    <property type="molecule type" value="Genomic_DNA"/>
</dbReference>
<name>A0A814EBI8_9BILA</name>
<dbReference type="SMART" id="SM00504">
    <property type="entry name" value="Ubox"/>
    <property type="match status" value="1"/>
</dbReference>
<dbReference type="PANTHER" id="PTHR46573:SF1">
    <property type="entry name" value="WD REPEAT, SAM AND U-BOX DOMAIN-CONTAINING PROTEIN 1"/>
    <property type="match status" value="1"/>
</dbReference>